<sequence length="139" mass="15982">MIQGPIDPLALCIGDRKSVNDPKVVTLECALRKCTLLKYFLSFLIFGSFSNVQNIYLHPPSIALNFRTATQSERSPNYANEYLSHFRTWLAIVHFVSKLQCDPGKKAGGQALLQKGIIRRWIGICREFYFHKYFGYCEK</sequence>
<keyword evidence="2" id="KW-1185">Reference proteome</keyword>
<dbReference type="EMBL" id="BPLR01010876">
    <property type="protein sequence ID" value="GIY42634.1"/>
    <property type="molecule type" value="Genomic_DNA"/>
</dbReference>
<name>A0AAV4T8X8_CAEEX</name>
<evidence type="ECO:0000313" key="1">
    <source>
        <dbReference type="EMBL" id="GIY42634.1"/>
    </source>
</evidence>
<reference evidence="1 2" key="1">
    <citation type="submission" date="2021-06" db="EMBL/GenBank/DDBJ databases">
        <title>Caerostris extrusa draft genome.</title>
        <authorList>
            <person name="Kono N."/>
            <person name="Arakawa K."/>
        </authorList>
    </citation>
    <scope>NUCLEOTIDE SEQUENCE [LARGE SCALE GENOMIC DNA]</scope>
</reference>
<evidence type="ECO:0000313" key="2">
    <source>
        <dbReference type="Proteomes" id="UP001054945"/>
    </source>
</evidence>
<proteinExistence type="predicted"/>
<gene>
    <name evidence="1" type="ORF">CEXT_618101</name>
</gene>
<protein>
    <submittedName>
        <fullName evidence="1">Uncharacterized protein</fullName>
    </submittedName>
</protein>
<dbReference type="AlphaFoldDB" id="A0AAV4T8X8"/>
<dbReference type="Proteomes" id="UP001054945">
    <property type="component" value="Unassembled WGS sequence"/>
</dbReference>
<accession>A0AAV4T8X8</accession>
<comment type="caution">
    <text evidence="1">The sequence shown here is derived from an EMBL/GenBank/DDBJ whole genome shotgun (WGS) entry which is preliminary data.</text>
</comment>
<organism evidence="1 2">
    <name type="scientific">Caerostris extrusa</name>
    <name type="common">Bark spider</name>
    <name type="synonym">Caerostris bankana</name>
    <dbReference type="NCBI Taxonomy" id="172846"/>
    <lineage>
        <taxon>Eukaryota</taxon>
        <taxon>Metazoa</taxon>
        <taxon>Ecdysozoa</taxon>
        <taxon>Arthropoda</taxon>
        <taxon>Chelicerata</taxon>
        <taxon>Arachnida</taxon>
        <taxon>Araneae</taxon>
        <taxon>Araneomorphae</taxon>
        <taxon>Entelegynae</taxon>
        <taxon>Araneoidea</taxon>
        <taxon>Araneidae</taxon>
        <taxon>Caerostris</taxon>
    </lineage>
</organism>